<protein>
    <recommendedName>
        <fullName evidence="2">GTP cyclohydrolase 1 type 2 homolog</fullName>
    </recommendedName>
</protein>
<dbReference type="InterPro" id="IPR036069">
    <property type="entry name" value="DUF34/NIF3_sf"/>
</dbReference>
<dbReference type="FunFam" id="3.40.1390.30:FF:000002">
    <property type="entry name" value="Nif3-like dinuclear metal center protein"/>
    <property type="match status" value="1"/>
</dbReference>
<dbReference type="Proteomes" id="UP000242815">
    <property type="component" value="Unassembled WGS sequence"/>
</dbReference>
<dbReference type="Pfam" id="PF01784">
    <property type="entry name" value="DUF34_NIF3"/>
    <property type="match status" value="1"/>
</dbReference>
<evidence type="ECO:0000256" key="2">
    <source>
        <dbReference type="ARBA" id="ARBA00022112"/>
    </source>
</evidence>
<feature type="binding site" evidence="4">
    <location>
        <position position="65"/>
    </location>
    <ligand>
        <name>a divalent metal cation</name>
        <dbReference type="ChEBI" id="CHEBI:60240"/>
        <label>1</label>
    </ligand>
</feature>
<reference evidence="8" key="2">
    <citation type="submission" date="2023-07" db="EMBL/GenBank/DDBJ databases">
        <authorList>
            <person name="de Witt J."/>
        </authorList>
    </citation>
    <scope>NUCLEOTIDE SEQUENCE [LARGE SCALE GENOMIC DNA]</scope>
    <source>
        <strain evidence="8">FZJ</strain>
    </source>
</reference>
<evidence type="ECO:0000313" key="8">
    <source>
        <dbReference type="Proteomes" id="UP001281217"/>
    </source>
</evidence>
<keyword evidence="8" id="KW-1185">Reference proteome</keyword>
<dbReference type="InterPro" id="IPR002678">
    <property type="entry name" value="DUF34/NIF3"/>
</dbReference>
<dbReference type="RefSeq" id="WP_090535996.1">
    <property type="nucleotide sequence ID" value="NZ_FOYD01000001.1"/>
</dbReference>
<dbReference type="NCBIfam" id="TIGR00486">
    <property type="entry name" value="YbgI_SA1388"/>
    <property type="match status" value="1"/>
</dbReference>
<feature type="binding site" evidence="4">
    <location>
        <position position="103"/>
    </location>
    <ligand>
        <name>a divalent metal cation</name>
        <dbReference type="ChEBI" id="CHEBI:60240"/>
        <label>1</label>
    </ligand>
</feature>
<proteinExistence type="inferred from homology"/>
<evidence type="ECO:0000313" key="7">
    <source>
        <dbReference type="Proteomes" id="UP000242815"/>
    </source>
</evidence>
<dbReference type="GO" id="GO:0005737">
    <property type="term" value="C:cytoplasm"/>
    <property type="evidence" value="ECO:0007669"/>
    <property type="project" value="TreeGrafter"/>
</dbReference>
<feature type="binding site" evidence="4">
    <location>
        <position position="66"/>
    </location>
    <ligand>
        <name>a divalent metal cation</name>
        <dbReference type="ChEBI" id="CHEBI:60240"/>
        <label>1</label>
    </ligand>
</feature>
<dbReference type="SUPFAM" id="SSF102705">
    <property type="entry name" value="NIF3 (NGG1p interacting factor 3)-like"/>
    <property type="match status" value="1"/>
</dbReference>
<evidence type="ECO:0000256" key="1">
    <source>
        <dbReference type="ARBA" id="ARBA00006964"/>
    </source>
</evidence>
<accession>A0A1I5ZM93</accession>
<dbReference type="GO" id="GO:0046872">
    <property type="term" value="F:metal ion binding"/>
    <property type="evidence" value="ECO:0007669"/>
    <property type="project" value="UniProtKB-KW"/>
</dbReference>
<evidence type="ECO:0000256" key="4">
    <source>
        <dbReference type="PIRSR" id="PIRSR602678-1"/>
    </source>
</evidence>
<dbReference type="EMBL" id="JAVRDO010000006">
    <property type="protein sequence ID" value="MDX9688159.1"/>
    <property type="molecule type" value="Genomic_DNA"/>
</dbReference>
<evidence type="ECO:0000313" key="6">
    <source>
        <dbReference type="EMBL" id="SFQ57616.1"/>
    </source>
</evidence>
<dbReference type="AlphaFoldDB" id="A0A1I5ZM93"/>
<evidence type="ECO:0000313" key="5">
    <source>
        <dbReference type="EMBL" id="MDX9688159.1"/>
    </source>
</evidence>
<organism evidence="6 7">
    <name type="scientific">Halopseudomonas formosensis</name>
    <dbReference type="NCBI Taxonomy" id="1002526"/>
    <lineage>
        <taxon>Bacteria</taxon>
        <taxon>Pseudomonadati</taxon>
        <taxon>Pseudomonadota</taxon>
        <taxon>Gammaproteobacteria</taxon>
        <taxon>Pseudomonadales</taxon>
        <taxon>Pseudomonadaceae</taxon>
        <taxon>Halopseudomonas</taxon>
    </lineage>
</organism>
<dbReference type="EMBL" id="FOYD01000001">
    <property type="protein sequence ID" value="SFQ57616.1"/>
    <property type="molecule type" value="Genomic_DNA"/>
</dbReference>
<feature type="binding site" evidence="4">
    <location>
        <position position="221"/>
    </location>
    <ligand>
        <name>a divalent metal cation</name>
        <dbReference type="ChEBI" id="CHEBI:60240"/>
        <label>1</label>
    </ligand>
</feature>
<keyword evidence="3 4" id="KW-0479">Metal-binding</keyword>
<reference evidence="6 7" key="1">
    <citation type="submission" date="2016-10" db="EMBL/GenBank/DDBJ databases">
        <authorList>
            <person name="de Groot N.N."/>
        </authorList>
    </citation>
    <scope>NUCLEOTIDE SEQUENCE [LARGE SCALE GENOMIC DNA]</scope>
    <source>
        <strain evidence="6 7">JCM 18415</strain>
    </source>
</reference>
<dbReference type="STRING" id="1002526.SAMN05216578_101137"/>
<gene>
    <name evidence="5" type="ORF">RED13_002605</name>
    <name evidence="6" type="ORF">SAMN05216578_101137</name>
</gene>
<reference evidence="5" key="3">
    <citation type="submission" date="2024-05" db="EMBL/GenBank/DDBJ databases">
        <authorList>
            <person name="de Witt J."/>
        </authorList>
    </citation>
    <scope>NUCLEOTIDE SEQUENCE</scope>
    <source>
        <strain evidence="5">FZJ</strain>
    </source>
</reference>
<dbReference type="OrthoDB" id="9800881at2"/>
<sequence>MMTACSELVAYCNNLLESAAFQDYCPNGLQVEGRREVSRVVSGVTASQALIDAAAEAGADLLLVHHGYFWRGEAAPITGLKQRRIRALLEHGINLVAYHLPLDVHAKFGNNVQLAELMGWRITGGLEPANPRSVGLQGELVEELSGAELAEQIGSRLNREPMFIAGHDRPVKRIAWCTGAAQGYIEKAVALGVDAFVTGEVSEPTIHIARECGINFYAAGHHATERYGVKALGEHLAEHFGLEHQFIDIDNPV</sequence>
<dbReference type="PANTHER" id="PTHR13799:SF14">
    <property type="entry name" value="GTP CYCLOHYDROLASE 1 TYPE 2 HOMOLOG"/>
    <property type="match status" value="1"/>
</dbReference>
<dbReference type="Proteomes" id="UP001281217">
    <property type="component" value="Unassembled WGS sequence"/>
</dbReference>
<name>A0A1I5ZM93_9GAMM</name>
<comment type="similarity">
    <text evidence="1">Belongs to the GTP cyclohydrolase I type 2/NIF3 family.</text>
</comment>
<evidence type="ECO:0000256" key="3">
    <source>
        <dbReference type="ARBA" id="ARBA00022723"/>
    </source>
</evidence>
<dbReference type="PANTHER" id="PTHR13799">
    <property type="entry name" value="NGG1 INTERACTING FACTOR 3"/>
    <property type="match status" value="1"/>
</dbReference>
<dbReference type="Gene3D" id="3.40.1390.30">
    <property type="entry name" value="NIF3 (NGG1p interacting factor 3)-like"/>
    <property type="match status" value="2"/>
</dbReference>
<feature type="binding site" evidence="4">
    <location>
        <position position="225"/>
    </location>
    <ligand>
        <name>a divalent metal cation</name>
        <dbReference type="ChEBI" id="CHEBI:60240"/>
        <label>1</label>
    </ligand>
</feature>